<feature type="signal peptide" evidence="1">
    <location>
        <begin position="1"/>
        <end position="19"/>
    </location>
</feature>
<dbReference type="SUPFAM" id="SSF56300">
    <property type="entry name" value="Metallo-dependent phosphatases"/>
    <property type="match status" value="1"/>
</dbReference>
<name>A0A7G9SHS5_9SPHN</name>
<dbReference type="EMBL" id="CP060718">
    <property type="protein sequence ID" value="QNN67400.1"/>
    <property type="molecule type" value="Genomic_DNA"/>
</dbReference>
<sequence length="512" mass="56461">MFKAVLTAFAALLVAGCVAPMPLPPRNLSGLVQPAQPVSDGVLVGFVADSQFQTLRNLALVRGYRGRLEDWAIPVSIRPPALDWASRALLRSSLQTLRSRKVSAVFYLGDGANNGCLDELAAGLPGYPARHERGLLAELDDFRRAANIPVYFVLGNHDLLGAGSTSDPARRQAFCADQDGGDNRLLYKSEVIALADQFNRQNDTLTQAWVYRSNYVAGETERRCRTGGRPEHRTWGCYLAATVDHRHRSTPIQFLLLDTADWANTFRARIRGFEQLGIWGGVSVGADDNGVPSQMGWFKQTTANDVPMRVALTHYDLPSLTKKAGPFGKLSSLDWNLADLFTTRGEPRIARQIAGFWISAHTQNTRHSVQSEYFDVGCLRRSCGEARQRLFVTELNIGSTTDHSNYGTIAEFRPSASGPGEIRFDRVDVEPHGCDDVYRLVATTKFPNAVQGTTSGWAALGISFTDRHNYWRFDHAEAKRIWANLDKLAASDVHRAACIGRLAAQVEAGRGK</sequence>
<keyword evidence="3" id="KW-1185">Reference proteome</keyword>
<dbReference type="AlphaFoldDB" id="A0A7G9SHS5"/>
<proteinExistence type="predicted"/>
<gene>
    <name evidence="2" type="ORF">H9L13_12550</name>
</gene>
<organism evidence="2 3">
    <name type="scientific">Sphingomonas lutea</name>
    <dbReference type="NCBI Taxonomy" id="1045317"/>
    <lineage>
        <taxon>Bacteria</taxon>
        <taxon>Pseudomonadati</taxon>
        <taxon>Pseudomonadota</taxon>
        <taxon>Alphaproteobacteria</taxon>
        <taxon>Sphingomonadales</taxon>
        <taxon>Sphingomonadaceae</taxon>
        <taxon>Sphingomonas</taxon>
    </lineage>
</organism>
<dbReference type="KEGG" id="slut:H9L13_12550"/>
<evidence type="ECO:0000313" key="2">
    <source>
        <dbReference type="EMBL" id="QNN67400.1"/>
    </source>
</evidence>
<dbReference type="RefSeq" id="WP_187537989.1">
    <property type="nucleotide sequence ID" value="NZ_BAABJT010000001.1"/>
</dbReference>
<dbReference type="InterPro" id="IPR029052">
    <property type="entry name" value="Metallo-depent_PP-like"/>
</dbReference>
<dbReference type="Proteomes" id="UP000515971">
    <property type="component" value="Chromosome"/>
</dbReference>
<protein>
    <recommendedName>
        <fullName evidence="4">Calcineurin-like phosphoesterase domain-containing protein</fullName>
    </recommendedName>
</protein>
<keyword evidence="1" id="KW-0732">Signal</keyword>
<evidence type="ECO:0008006" key="4">
    <source>
        <dbReference type="Google" id="ProtNLM"/>
    </source>
</evidence>
<evidence type="ECO:0000256" key="1">
    <source>
        <dbReference type="SAM" id="SignalP"/>
    </source>
</evidence>
<dbReference type="Gene3D" id="3.60.21.10">
    <property type="match status" value="1"/>
</dbReference>
<dbReference type="PROSITE" id="PS51257">
    <property type="entry name" value="PROKAR_LIPOPROTEIN"/>
    <property type="match status" value="1"/>
</dbReference>
<feature type="chain" id="PRO_5028958153" description="Calcineurin-like phosphoesterase domain-containing protein" evidence="1">
    <location>
        <begin position="20"/>
        <end position="512"/>
    </location>
</feature>
<evidence type="ECO:0000313" key="3">
    <source>
        <dbReference type="Proteomes" id="UP000515971"/>
    </source>
</evidence>
<reference evidence="2 3" key="1">
    <citation type="submission" date="2020-08" db="EMBL/GenBank/DDBJ databases">
        <title>Genome sequence of Sphingomonas lutea KCTC 23642T.</title>
        <authorList>
            <person name="Hyun D.-W."/>
            <person name="Bae J.-W."/>
        </authorList>
    </citation>
    <scope>NUCLEOTIDE SEQUENCE [LARGE SCALE GENOMIC DNA]</scope>
    <source>
        <strain evidence="2 3">KCTC 23642</strain>
    </source>
</reference>
<accession>A0A7G9SHS5</accession>